<keyword evidence="2" id="KW-0378">Hydrolase</keyword>
<evidence type="ECO:0000259" key="3">
    <source>
        <dbReference type="PROSITE" id="PS51635"/>
    </source>
</evidence>
<feature type="active site" description="Nucleophile" evidence="2">
    <location>
        <position position="47"/>
    </location>
</feature>
<protein>
    <submittedName>
        <fullName evidence="4">Patatin-like phospholipase family protein</fullName>
    </submittedName>
</protein>
<evidence type="ECO:0000256" key="2">
    <source>
        <dbReference type="PROSITE-ProRule" id="PRU01161"/>
    </source>
</evidence>
<organism evidence="4 5">
    <name type="scientific">Achromobacter pestifer</name>
    <dbReference type="NCBI Taxonomy" id="1353889"/>
    <lineage>
        <taxon>Bacteria</taxon>
        <taxon>Pseudomonadati</taxon>
        <taxon>Pseudomonadota</taxon>
        <taxon>Betaproteobacteria</taxon>
        <taxon>Burkholderiales</taxon>
        <taxon>Alcaligenaceae</taxon>
        <taxon>Achromobacter</taxon>
    </lineage>
</organism>
<proteinExistence type="predicted"/>
<dbReference type="SUPFAM" id="SSF52151">
    <property type="entry name" value="FabD/lysophospholipase-like"/>
    <property type="match status" value="1"/>
</dbReference>
<reference evidence="4 5" key="1">
    <citation type="submission" date="2020-05" db="EMBL/GenBank/DDBJ databases">
        <title>FDA dAtabase for Regulatory Grade micrObial Sequences (FDA-ARGOS): Supporting development and validation of Infectious Disease Dx tests.</title>
        <authorList>
            <person name="Sproer C."/>
            <person name="Gronow S."/>
            <person name="Severitt S."/>
            <person name="Schroder I."/>
            <person name="Tallon L."/>
            <person name="Sadzewicz L."/>
            <person name="Zhao X."/>
            <person name="Vavikolanu K."/>
            <person name="Mehta A."/>
            <person name="Aluvathingal J."/>
            <person name="Nadendla S."/>
            <person name="Myers T."/>
            <person name="Yan Y."/>
            <person name="Sichtig H."/>
        </authorList>
    </citation>
    <scope>NUCLEOTIDE SEQUENCE [LARGE SCALE GENOMIC DNA]</scope>
    <source>
        <strain evidence="4 5">FDAARGOS_790</strain>
    </source>
</reference>
<name>A0A7D4I0Q5_9BURK</name>
<sequence>MPHAQKRRCLVLGCGGVTGLAWEIGILAGLASQDVALAAADLFIGCSAGSVAGAQLALGVPPMQLLATQLGGTGAEQYRPYSQQAADDKNRELYGKVGADLRQARQRIGAHALRSATPTLAERRAIIAARLGTSDWPSRPLLVVAVDTATGEGRSFSAADQVDFVDAIAASCAVPGAWPAVPIGGAAYMDGGIRSMTNADMAAGYGQVVVLAPLGYRDGNPVSGHLRRELQTLREAGSQVHAVLPDSASERAIGDNVLDPARRAEAAEAGLRQASAIAQALKEAWR</sequence>
<dbReference type="InterPro" id="IPR016035">
    <property type="entry name" value="Acyl_Trfase/lysoPLipase"/>
</dbReference>
<dbReference type="Pfam" id="PF01734">
    <property type="entry name" value="Patatin"/>
    <property type="match status" value="1"/>
</dbReference>
<accession>A0A7D4I0Q5</accession>
<keyword evidence="2" id="KW-0442">Lipid degradation</keyword>
<keyword evidence="1 2" id="KW-0443">Lipid metabolism</keyword>
<dbReference type="GO" id="GO:0016042">
    <property type="term" value="P:lipid catabolic process"/>
    <property type="evidence" value="ECO:0007669"/>
    <property type="project" value="UniProtKB-UniRule"/>
</dbReference>
<dbReference type="EMBL" id="CP053985">
    <property type="protein sequence ID" value="QKH36558.1"/>
    <property type="molecule type" value="Genomic_DNA"/>
</dbReference>
<feature type="domain" description="PNPLA" evidence="3">
    <location>
        <begin position="11"/>
        <end position="204"/>
    </location>
</feature>
<dbReference type="Gene3D" id="3.40.1090.10">
    <property type="entry name" value="Cytosolic phospholipase A2 catalytic domain"/>
    <property type="match status" value="2"/>
</dbReference>
<gene>
    <name evidence="4" type="ORF">FOC84_16985</name>
</gene>
<feature type="short sequence motif" description="DGA/G" evidence="2">
    <location>
        <begin position="190"/>
        <end position="192"/>
    </location>
</feature>
<evidence type="ECO:0000313" key="5">
    <source>
        <dbReference type="Proteomes" id="UP000500970"/>
    </source>
</evidence>
<dbReference type="GO" id="GO:0016787">
    <property type="term" value="F:hydrolase activity"/>
    <property type="evidence" value="ECO:0007669"/>
    <property type="project" value="UniProtKB-UniRule"/>
</dbReference>
<dbReference type="PROSITE" id="PS51635">
    <property type="entry name" value="PNPLA"/>
    <property type="match status" value="1"/>
</dbReference>
<dbReference type="RefSeq" id="WP_173145449.1">
    <property type="nucleotide sequence ID" value="NZ_CP053985.1"/>
</dbReference>
<dbReference type="InterPro" id="IPR002641">
    <property type="entry name" value="PNPLA_dom"/>
</dbReference>
<evidence type="ECO:0000256" key="1">
    <source>
        <dbReference type="ARBA" id="ARBA00023098"/>
    </source>
</evidence>
<dbReference type="Proteomes" id="UP000500970">
    <property type="component" value="Chromosome"/>
</dbReference>
<dbReference type="KEGG" id="apes:FOC84_16985"/>
<evidence type="ECO:0000313" key="4">
    <source>
        <dbReference type="EMBL" id="QKH36558.1"/>
    </source>
</evidence>
<comment type="caution">
    <text evidence="2">Lacks conserved residue(s) required for the propagation of feature annotation.</text>
</comment>
<keyword evidence="5" id="KW-1185">Reference proteome</keyword>
<feature type="active site" description="Proton acceptor" evidence="2">
    <location>
        <position position="190"/>
    </location>
</feature>
<dbReference type="AlphaFoldDB" id="A0A7D4I0Q5"/>
<feature type="short sequence motif" description="GXSXG" evidence="2">
    <location>
        <begin position="45"/>
        <end position="49"/>
    </location>
</feature>